<dbReference type="SUPFAM" id="SSF50494">
    <property type="entry name" value="Trypsin-like serine proteases"/>
    <property type="match status" value="1"/>
</dbReference>
<keyword evidence="5 7" id="KW-0378">Hydrolase</keyword>
<comment type="function">
    <text evidence="7">Catalyzes the removal of dipeptides from the N-terminus of oligopeptides.</text>
</comment>
<dbReference type="InterPro" id="IPR019500">
    <property type="entry name" value="Pep_S46"/>
</dbReference>
<comment type="similarity">
    <text evidence="1 7">Belongs to the peptidase S46 family.</text>
</comment>
<dbReference type="PANTHER" id="PTHR38469">
    <property type="entry name" value="PERIPLASMIC PEPTIDASE SUBFAMILY S1B"/>
    <property type="match status" value="1"/>
</dbReference>
<dbReference type="InterPro" id="IPR009003">
    <property type="entry name" value="Peptidase_S1_PA"/>
</dbReference>
<evidence type="ECO:0000256" key="3">
    <source>
        <dbReference type="ARBA" id="ARBA00022670"/>
    </source>
</evidence>
<dbReference type="Gene3D" id="2.40.10.10">
    <property type="entry name" value="Trypsin-like serine proteases"/>
    <property type="match status" value="1"/>
</dbReference>
<dbReference type="AlphaFoldDB" id="F4MN37"/>
<dbReference type="GO" id="GO:0070009">
    <property type="term" value="F:serine-type aminopeptidase activity"/>
    <property type="evidence" value="ECO:0007669"/>
    <property type="project" value="UniProtKB-UniRule"/>
</dbReference>
<evidence type="ECO:0000256" key="7">
    <source>
        <dbReference type="RuleBase" id="RU366067"/>
    </source>
</evidence>
<evidence type="ECO:0000256" key="2">
    <source>
        <dbReference type="ARBA" id="ARBA00022438"/>
    </source>
</evidence>
<name>F4MN37_9BACT</name>
<keyword evidence="3 7" id="KW-0645">Protease</keyword>
<evidence type="ECO:0000313" key="8">
    <source>
        <dbReference type="EMBL" id="CBL87550.1"/>
    </source>
</evidence>
<protein>
    <recommendedName>
        <fullName evidence="7">Dipeptidyl-peptidase</fullName>
        <ecNumber evidence="7">3.4.14.-</ecNumber>
    </recommendedName>
</protein>
<proteinExistence type="inferred from homology"/>
<evidence type="ECO:0000256" key="1">
    <source>
        <dbReference type="ARBA" id="ARBA00010491"/>
    </source>
</evidence>
<evidence type="ECO:0000256" key="5">
    <source>
        <dbReference type="ARBA" id="ARBA00022801"/>
    </source>
</evidence>
<dbReference type="Pfam" id="PF10459">
    <property type="entry name" value="Peptidase_S46"/>
    <property type="match status" value="1"/>
</dbReference>
<dbReference type="EC" id="3.4.14.-" evidence="7"/>
<evidence type="ECO:0000256" key="4">
    <source>
        <dbReference type="ARBA" id="ARBA00022729"/>
    </source>
</evidence>
<dbReference type="InterPro" id="IPR043504">
    <property type="entry name" value="Peptidase_S1_PA_chymotrypsin"/>
</dbReference>
<organism evidence="8">
    <name type="scientific">uncultured Flavobacteriia bacterium</name>
    <dbReference type="NCBI Taxonomy" id="212695"/>
    <lineage>
        <taxon>Bacteria</taxon>
        <taxon>Pseudomonadati</taxon>
        <taxon>Bacteroidota</taxon>
        <taxon>Flavobacteriia</taxon>
        <taxon>environmental samples</taxon>
    </lineage>
</organism>
<dbReference type="GO" id="GO:0043171">
    <property type="term" value="P:peptide catabolic process"/>
    <property type="evidence" value="ECO:0007669"/>
    <property type="project" value="UniProtKB-UniRule"/>
</dbReference>
<gene>
    <name evidence="8" type="ORF">S18_906_0008</name>
</gene>
<keyword evidence="6 7" id="KW-0720">Serine protease</keyword>
<reference evidence="8" key="1">
    <citation type="submission" date="2010-05" db="EMBL/GenBank/DDBJ databases">
        <authorList>
            <person name="Genoscope - CEA"/>
        </authorList>
    </citation>
    <scope>NUCLEOTIDE SEQUENCE</scope>
</reference>
<dbReference type="GO" id="GO:0008239">
    <property type="term" value="F:dipeptidyl-peptidase activity"/>
    <property type="evidence" value="ECO:0007669"/>
    <property type="project" value="UniProtKB-UniRule"/>
</dbReference>
<dbReference type="MEROPS" id="S46.002"/>
<dbReference type="GO" id="GO:0006508">
    <property type="term" value="P:proteolysis"/>
    <property type="evidence" value="ECO:0007669"/>
    <property type="project" value="UniProtKB-KW"/>
</dbReference>
<reference evidence="8" key="2">
    <citation type="journal article" date="2012" name="Environ. Microbiol.">
        <title>Genomic content of uncultured Bacteroidetes from contrasting oceanic provinces in the North Atlantic Ocean.</title>
        <authorList>
            <person name="Gomez-Pereira P.R."/>
            <person name="Schuler M."/>
            <person name="Fuchs B.M."/>
            <person name="Bennke C."/>
            <person name="Teeling H."/>
            <person name="Waldmann J."/>
            <person name="Richter M."/>
            <person name="Barbe V."/>
            <person name="Bataille E."/>
            <person name="Glockner F.O."/>
            <person name="Amann R."/>
        </authorList>
    </citation>
    <scope>NUCLEOTIDE SEQUENCE</scope>
</reference>
<evidence type="ECO:0000256" key="6">
    <source>
        <dbReference type="ARBA" id="ARBA00022825"/>
    </source>
</evidence>
<sequence length="718" mass="81592">MKNLLSTLILLLFCSNLLAHEGMWIPSLLKALEGDMQSKGLKLSAEDIYAINKSSLKDAIVHFNGGCTAEVVSDKGLIFTNHHCGYGQINQHSTLENNYLKNGFWAMSLAEELKNPELSATFIVRIEDVTSKVNSGISENMDAEKASKMRSDAIKKITSDATEGTNFDATVKPFYYGNEYYMIVSKTYKDVRLVGAPPSALGKFGGDTDNWVWPRHTCDFSIFRIYADKDNNPSAISDDNIPYTPSHHFPININGINEGDFTMVFGFPGYTQQYLTSNAVKDYVEIINPSRIKMRESSLSVIDQAIASSEKTYIQYASKQSRISNAYKKWIGQNLGLNEKEALSKKRAHEKEFLARVAKDNKYNNLLSEMMNLQVKLSKYEQANSLFREIWYYGPEIIRYAKSFDRLISDFSNEKTAKKLLSAKEFYSKYDATIDASILEKLLPLYFEFLDVDLRPSAHENILSKYNGDFNAYAKGLFAKSHFTSLEKIEKLMSLGKDKFKKKLESDPAYLLSKSILSKYESDVKPAFYTNYFLMQDLMKKYVKAQMKYFPEKTFWADANSTLRLTYGKIEGSSPRDGMNYNWFTTLDGIIAKNNTGNPDFEITPRLRELWEKKDYGRYGTDNQLNVCFLGSNHTTGGNSGSPAIDANGNLIGINFDRSWESTMSDIMFDAEICRNIMVDIRYVLWVIDKYAGAGYLIDEMTIAEKSTPALNEKLELE</sequence>
<dbReference type="PANTHER" id="PTHR38469:SF1">
    <property type="entry name" value="PERIPLASMIC PEPTIDASE SUBFAMILY S1B"/>
    <property type="match status" value="1"/>
</dbReference>
<dbReference type="EMBL" id="FQ032827">
    <property type="protein sequence ID" value="CBL87550.1"/>
    <property type="molecule type" value="Genomic_DNA"/>
</dbReference>
<keyword evidence="4" id="KW-0732">Signal</keyword>
<accession>F4MN37</accession>
<keyword evidence="2 7" id="KW-0031">Aminopeptidase</keyword>